<dbReference type="EMBL" id="FOFP01000004">
    <property type="protein sequence ID" value="SEQ22924.1"/>
    <property type="molecule type" value="Genomic_DNA"/>
</dbReference>
<dbReference type="Pfam" id="PF00743">
    <property type="entry name" value="FMO-like"/>
    <property type="match status" value="1"/>
</dbReference>
<keyword evidence="9" id="KW-1185">Reference proteome</keyword>
<dbReference type="SUPFAM" id="SSF51905">
    <property type="entry name" value="FAD/NAD(P)-binding domain"/>
    <property type="match status" value="1"/>
</dbReference>
<evidence type="ECO:0000313" key="9">
    <source>
        <dbReference type="Proteomes" id="UP000198512"/>
    </source>
</evidence>
<proteinExistence type="inferred from homology"/>
<feature type="region of interest" description="Disordered" evidence="7">
    <location>
        <begin position="481"/>
        <end position="504"/>
    </location>
</feature>
<accession>A0ABY1B8R4</accession>
<dbReference type="InterPro" id="IPR036188">
    <property type="entry name" value="FAD/NAD-bd_sf"/>
</dbReference>
<evidence type="ECO:0000256" key="3">
    <source>
        <dbReference type="ARBA" id="ARBA00022630"/>
    </source>
</evidence>
<keyword evidence="3" id="KW-0285">Flavoprotein</keyword>
<evidence type="ECO:0000313" key="8">
    <source>
        <dbReference type="EMBL" id="SEQ22924.1"/>
    </source>
</evidence>
<evidence type="ECO:0000256" key="7">
    <source>
        <dbReference type="SAM" id="MobiDB-lite"/>
    </source>
</evidence>
<dbReference type="PRINTS" id="PR00469">
    <property type="entry name" value="PNDRDTASEII"/>
</dbReference>
<dbReference type="InterPro" id="IPR020946">
    <property type="entry name" value="Flavin_mOase-like"/>
</dbReference>
<organism evidence="8 9">
    <name type="scientific">Pseudomonas cuatrocienegasensis</name>
    <dbReference type="NCBI Taxonomy" id="543360"/>
    <lineage>
        <taxon>Bacteria</taxon>
        <taxon>Pseudomonadati</taxon>
        <taxon>Pseudomonadota</taxon>
        <taxon>Gammaproteobacteria</taxon>
        <taxon>Pseudomonadales</taxon>
        <taxon>Pseudomonadaceae</taxon>
        <taxon>Pseudomonas</taxon>
    </lineage>
</organism>
<comment type="caution">
    <text evidence="8">The sequence shown here is derived from an EMBL/GenBank/DDBJ whole genome shotgun (WGS) entry which is preliminary data.</text>
</comment>
<dbReference type="InterPro" id="IPR051820">
    <property type="entry name" value="FAD-binding_MO"/>
</dbReference>
<evidence type="ECO:0000256" key="6">
    <source>
        <dbReference type="ARBA" id="ARBA00023033"/>
    </source>
</evidence>
<dbReference type="Pfam" id="PF13450">
    <property type="entry name" value="NAD_binding_8"/>
    <property type="match status" value="1"/>
</dbReference>
<gene>
    <name evidence="8" type="ORF">SAMN05216600_104165</name>
</gene>
<dbReference type="RefSeq" id="WP_069517609.1">
    <property type="nucleotide sequence ID" value="NZ_FOFP01000004.1"/>
</dbReference>
<comment type="similarity">
    <text evidence="2">Belongs to the FAD-binding monooxygenase family.</text>
</comment>
<dbReference type="Proteomes" id="UP000198512">
    <property type="component" value="Unassembled WGS sequence"/>
</dbReference>
<evidence type="ECO:0000256" key="2">
    <source>
        <dbReference type="ARBA" id="ARBA00010139"/>
    </source>
</evidence>
<keyword evidence="6" id="KW-0503">Monooxygenase</keyword>
<protein>
    <submittedName>
        <fullName evidence="8">Predicted flavoprotein CzcO associated with the cation diffusion facilitator CzcD</fullName>
    </submittedName>
</protein>
<dbReference type="Gene3D" id="3.50.50.60">
    <property type="entry name" value="FAD/NAD(P)-binding domain"/>
    <property type="match status" value="2"/>
</dbReference>
<sequence>MTAHAADETLDMLIVGAGISGIGMACYLERLRPNTRYQILEAREDLGGTWDLFRYPGIRSDSDLYTFGFAFKPWTGDNAIADAASILRYLRETTVEYQLTRHIRYGQRVQSANWCSERACWEVIVEDLATREQRSLSCRWLFSAAGYYRYEAGYTPSFPGISRFSGPVIHPQQWPAELDYAGKRIVVIGSGATAVTLVPTLAKTAGHVTLLQRTPSYVLSQPAQDRVALWLRKVLPAMPAYRLSRYKNARLALLFWRFCRRFPTAARRLIHYLTRRALPAAYPVDEHFNPPYQPWDQRLCLIPDGDLFKALRDESASIVTEQIATFTETGITLQSGKTLEADIIVTATGLDVQLFGGIQLSVDRQPVIWKDKVAYKGMMLSEVPNFAFALGYTNASWTLKVSLLCEHFCRLLAHMEAHQYSVCCAKPPANLPTRPLLDFAAGYVQRALDSVPRQGYWEPWLMSMDYFDDIKRLRKEPVTHPDLHFSSSNGKPPGPATDGHANAT</sequence>
<comment type="cofactor">
    <cofactor evidence="1">
        <name>FAD</name>
        <dbReference type="ChEBI" id="CHEBI:57692"/>
    </cofactor>
</comment>
<evidence type="ECO:0000256" key="4">
    <source>
        <dbReference type="ARBA" id="ARBA00022827"/>
    </source>
</evidence>
<keyword evidence="4" id="KW-0274">FAD</keyword>
<reference evidence="8 9" key="1">
    <citation type="submission" date="2016-10" db="EMBL/GenBank/DDBJ databases">
        <authorList>
            <person name="Varghese N."/>
            <person name="Submissions S."/>
        </authorList>
    </citation>
    <scope>NUCLEOTIDE SEQUENCE [LARGE SCALE GENOMIC DNA]</scope>
    <source>
        <strain evidence="8 9">CIP 109853</strain>
    </source>
</reference>
<dbReference type="PANTHER" id="PTHR43872:SF1">
    <property type="entry name" value="MONOOXYGENASE, PUTATIVE (AFU_ORTHOLOGUE AFUA_8G02570)-RELATED"/>
    <property type="match status" value="1"/>
</dbReference>
<dbReference type="PANTHER" id="PTHR43872">
    <property type="entry name" value="MONOOXYGENASE, PUTATIVE (AFU_ORTHOLOGUE AFUA_8G02570)-RELATED"/>
    <property type="match status" value="1"/>
</dbReference>
<evidence type="ECO:0000256" key="5">
    <source>
        <dbReference type="ARBA" id="ARBA00023002"/>
    </source>
</evidence>
<evidence type="ECO:0000256" key="1">
    <source>
        <dbReference type="ARBA" id="ARBA00001974"/>
    </source>
</evidence>
<name>A0ABY1B8R4_9PSED</name>
<keyword evidence="5" id="KW-0560">Oxidoreductase</keyword>